<dbReference type="InterPro" id="IPR029052">
    <property type="entry name" value="Metallo-depent_PP-like"/>
</dbReference>
<evidence type="ECO:0000256" key="2">
    <source>
        <dbReference type="ARBA" id="ARBA00022723"/>
    </source>
</evidence>
<dbReference type="PANTHER" id="PTHR45668:SF9">
    <property type="entry name" value="SERINE_THREONINE-PROTEIN PHOSPHATASE 7"/>
    <property type="match status" value="1"/>
</dbReference>
<dbReference type="GO" id="GO:0004722">
    <property type="term" value="F:protein serine/threonine phosphatase activity"/>
    <property type="evidence" value="ECO:0000318"/>
    <property type="project" value="GO_Central"/>
</dbReference>
<sequence>MEPHETPSQSSPAPPISWPEDGILTSDWIHKLSFSFDWYSKNRNPSELPILLPLPTIQRLLLSASDILHKEPNCVVVDPFVATDEEPSGGCVKNDIVIVGDVHGQIHDVMRLFCEAGFPSEERFFVFNGDYVDRGAWGLETFLLLLAWKVYLPGRVFLLRGNHESKYCTAVYGFEKEVMAKYGSQGPQVYRKCLRCFEGLPLASLIAGCVYTAHGGLFRGASSDFFLPSKRSRKKKKRGPTPVPIVGINNMVLGSFEELAKSRRTVLDPPYKGSNLIPGDILWSDPSLELGISPNNERGIGLLWGPDVTEEFLKKNNLKLIVRSHEGPDARHKRNDLRDMQNGYTIDHEVESGKLITLFSAPDYPQFQAEGKRFKNRGAYIILQSPDYSSPNFYSFEADLPRPRVQAYYKYEEVLDSDEELDFELINDNFASDTN</sequence>
<evidence type="ECO:0000256" key="4">
    <source>
        <dbReference type="RuleBase" id="RU004273"/>
    </source>
</evidence>
<feature type="domain" description="Serine/threonine specific protein phosphatases" evidence="5">
    <location>
        <begin position="159"/>
        <end position="164"/>
    </location>
</feature>
<evidence type="ECO:0000313" key="6">
    <source>
        <dbReference type="EMBL" id="KMZ75864.1"/>
    </source>
</evidence>
<reference evidence="7" key="1">
    <citation type="journal article" date="2016" name="Nature">
        <title>The genome of the seagrass Zostera marina reveals angiosperm adaptation to the sea.</title>
        <authorList>
            <person name="Olsen J.L."/>
            <person name="Rouze P."/>
            <person name="Verhelst B."/>
            <person name="Lin Y.-C."/>
            <person name="Bayer T."/>
            <person name="Collen J."/>
            <person name="Dattolo E."/>
            <person name="De Paoli E."/>
            <person name="Dittami S."/>
            <person name="Maumus F."/>
            <person name="Michel G."/>
            <person name="Kersting A."/>
            <person name="Lauritano C."/>
            <person name="Lohaus R."/>
            <person name="Toepel M."/>
            <person name="Tonon T."/>
            <person name="Vanneste K."/>
            <person name="Amirebrahimi M."/>
            <person name="Brakel J."/>
            <person name="Bostroem C."/>
            <person name="Chovatia M."/>
            <person name="Grimwood J."/>
            <person name="Jenkins J.W."/>
            <person name="Jueterbock A."/>
            <person name="Mraz A."/>
            <person name="Stam W.T."/>
            <person name="Tice H."/>
            <person name="Bornberg-Bauer E."/>
            <person name="Green P.J."/>
            <person name="Pearson G.A."/>
            <person name="Procaccini G."/>
            <person name="Duarte C.M."/>
            <person name="Schmutz J."/>
            <person name="Reusch T.B.H."/>
            <person name="Van de Peer Y."/>
        </authorList>
    </citation>
    <scope>NUCLEOTIDE SEQUENCE [LARGE SCALE GENOMIC DNA]</scope>
    <source>
        <strain evidence="7">cv. Finnish</strain>
    </source>
</reference>
<comment type="cofactor">
    <cofactor evidence="1">
        <name>Mn(2+)</name>
        <dbReference type="ChEBI" id="CHEBI:29035"/>
    </cofactor>
</comment>
<dbReference type="Gene3D" id="3.60.21.10">
    <property type="match status" value="1"/>
</dbReference>
<dbReference type="InterPro" id="IPR006186">
    <property type="entry name" value="Ser/Thr-sp_prot-phosphatase"/>
</dbReference>
<dbReference type="GO" id="GO:0046872">
    <property type="term" value="F:metal ion binding"/>
    <property type="evidence" value="ECO:0007669"/>
    <property type="project" value="UniProtKB-KW"/>
</dbReference>
<keyword evidence="2" id="KW-0479">Metal-binding</keyword>
<dbReference type="AlphaFoldDB" id="A0A0K9Q3V3"/>
<evidence type="ECO:0000259" key="5">
    <source>
        <dbReference type="PROSITE" id="PS00125"/>
    </source>
</evidence>
<dbReference type="GO" id="GO:0005634">
    <property type="term" value="C:nucleus"/>
    <property type="evidence" value="ECO:0000318"/>
    <property type="project" value="GO_Central"/>
</dbReference>
<dbReference type="PROSITE" id="PS00125">
    <property type="entry name" value="SER_THR_PHOSPHATASE"/>
    <property type="match status" value="1"/>
</dbReference>
<organism evidence="6 7">
    <name type="scientific">Zostera marina</name>
    <name type="common">Eelgrass</name>
    <dbReference type="NCBI Taxonomy" id="29655"/>
    <lineage>
        <taxon>Eukaryota</taxon>
        <taxon>Viridiplantae</taxon>
        <taxon>Streptophyta</taxon>
        <taxon>Embryophyta</taxon>
        <taxon>Tracheophyta</taxon>
        <taxon>Spermatophyta</taxon>
        <taxon>Magnoliopsida</taxon>
        <taxon>Liliopsida</taxon>
        <taxon>Zosteraceae</taxon>
        <taxon>Zostera</taxon>
    </lineage>
</organism>
<comment type="catalytic activity">
    <reaction evidence="4">
        <text>O-phospho-L-threonyl-[protein] + H2O = L-threonyl-[protein] + phosphate</text>
        <dbReference type="Rhea" id="RHEA:47004"/>
        <dbReference type="Rhea" id="RHEA-COMP:11060"/>
        <dbReference type="Rhea" id="RHEA-COMP:11605"/>
        <dbReference type="ChEBI" id="CHEBI:15377"/>
        <dbReference type="ChEBI" id="CHEBI:30013"/>
        <dbReference type="ChEBI" id="CHEBI:43474"/>
        <dbReference type="ChEBI" id="CHEBI:61977"/>
        <dbReference type="EC" id="3.1.3.16"/>
    </reaction>
</comment>
<comment type="similarity">
    <text evidence="4">Belongs to the PPP phosphatase family.</text>
</comment>
<protein>
    <recommendedName>
        <fullName evidence="4">Serine/threonine-protein phosphatase</fullName>
        <ecNumber evidence="4">3.1.3.16</ecNumber>
    </recommendedName>
</protein>
<keyword evidence="3" id="KW-0464">Manganese</keyword>
<dbReference type="Pfam" id="PF00149">
    <property type="entry name" value="Metallophos"/>
    <property type="match status" value="1"/>
</dbReference>
<dbReference type="STRING" id="29655.A0A0K9Q3V3"/>
<dbReference type="EMBL" id="LFYR01000113">
    <property type="protein sequence ID" value="KMZ75864.1"/>
    <property type="molecule type" value="Genomic_DNA"/>
</dbReference>
<comment type="caution">
    <text evidence="6">The sequence shown here is derived from an EMBL/GenBank/DDBJ whole genome shotgun (WGS) entry which is preliminary data.</text>
</comment>
<accession>A0A0K9Q3V3</accession>
<keyword evidence="4" id="KW-0378">Hydrolase</keyword>
<dbReference type="Proteomes" id="UP000036987">
    <property type="component" value="Unassembled WGS sequence"/>
</dbReference>
<dbReference type="GO" id="GO:0005829">
    <property type="term" value="C:cytosol"/>
    <property type="evidence" value="ECO:0000318"/>
    <property type="project" value="GO_Central"/>
</dbReference>
<evidence type="ECO:0000256" key="1">
    <source>
        <dbReference type="ARBA" id="ARBA00001936"/>
    </source>
</evidence>
<keyword evidence="7" id="KW-1185">Reference proteome</keyword>
<dbReference type="InterPro" id="IPR004843">
    <property type="entry name" value="Calcineurin-like_PHP"/>
</dbReference>
<dbReference type="OMA" id="DPPWEGQ"/>
<evidence type="ECO:0000313" key="7">
    <source>
        <dbReference type="Proteomes" id="UP000036987"/>
    </source>
</evidence>
<dbReference type="EC" id="3.1.3.16" evidence="4"/>
<dbReference type="SUPFAM" id="SSF56300">
    <property type="entry name" value="Metallo-dependent phosphatases"/>
    <property type="match status" value="1"/>
</dbReference>
<dbReference type="InterPro" id="IPR051134">
    <property type="entry name" value="PPP_phosphatase"/>
</dbReference>
<dbReference type="PRINTS" id="PR00114">
    <property type="entry name" value="STPHPHTASE"/>
</dbReference>
<evidence type="ECO:0000256" key="3">
    <source>
        <dbReference type="ARBA" id="ARBA00023211"/>
    </source>
</evidence>
<gene>
    <name evidence="6" type="ORF">ZOSMA_10G01330</name>
</gene>
<dbReference type="OrthoDB" id="445564at2759"/>
<dbReference type="SMART" id="SM00156">
    <property type="entry name" value="PP2Ac"/>
    <property type="match status" value="1"/>
</dbReference>
<name>A0A0K9Q3V3_ZOSMR</name>
<proteinExistence type="inferred from homology"/>
<dbReference type="PANTHER" id="PTHR45668">
    <property type="entry name" value="SERINE/THREONINE-PROTEIN PHOSPHATASE 5-RELATED"/>
    <property type="match status" value="1"/>
</dbReference>